<organism evidence="1 2">
    <name type="scientific">Cylicocyclus nassatus</name>
    <name type="common">Nematode worm</name>
    <dbReference type="NCBI Taxonomy" id="53992"/>
    <lineage>
        <taxon>Eukaryota</taxon>
        <taxon>Metazoa</taxon>
        <taxon>Ecdysozoa</taxon>
        <taxon>Nematoda</taxon>
        <taxon>Chromadorea</taxon>
        <taxon>Rhabditida</taxon>
        <taxon>Rhabditina</taxon>
        <taxon>Rhabditomorpha</taxon>
        <taxon>Strongyloidea</taxon>
        <taxon>Strongylidae</taxon>
        <taxon>Cylicocyclus</taxon>
    </lineage>
</organism>
<dbReference type="EMBL" id="CATQJL010000112">
    <property type="protein sequence ID" value="CAJ0593064.1"/>
    <property type="molecule type" value="Genomic_DNA"/>
</dbReference>
<accession>A0AA36GFW3</accession>
<name>A0AA36GFW3_CYLNA</name>
<reference evidence="1" key="1">
    <citation type="submission" date="2023-07" db="EMBL/GenBank/DDBJ databases">
        <authorList>
            <consortium name="CYATHOMIX"/>
        </authorList>
    </citation>
    <scope>NUCLEOTIDE SEQUENCE</scope>
    <source>
        <strain evidence="1">N/A</strain>
    </source>
</reference>
<comment type="caution">
    <text evidence="1">The sequence shown here is derived from an EMBL/GenBank/DDBJ whole genome shotgun (WGS) entry which is preliminary data.</text>
</comment>
<evidence type="ECO:0000313" key="1">
    <source>
        <dbReference type="EMBL" id="CAJ0593064.1"/>
    </source>
</evidence>
<evidence type="ECO:0000313" key="2">
    <source>
        <dbReference type="Proteomes" id="UP001176961"/>
    </source>
</evidence>
<protein>
    <submittedName>
        <fullName evidence="1">Uncharacterized protein</fullName>
    </submittedName>
</protein>
<sequence>MEKILGFFEPLLSGCITPCNSCVAERGKCGIRIHPCRKCLMDKLLGLFEPIVAGCISPCNSCVAEKGTCGIRIYPCEKCIMEKIFGFFGPIFSGCTSCDPMKNGTNCRDPGQCPFNPKPLPNKNSTSPTENCAIEKRTPIEQYFFSALNSHLGGLVYTCHAEEKAKKLIRSLDLKKVCWNNRRQIVGYQKGDRTFVFCAYTKHKTLESYVGEYLTSRNLSYWDELAEKIPKYFHGRLRAGCDKKEDWILCVVKIPKEEPKSCISWLMGTFNRLRYFLP</sequence>
<dbReference type="AlphaFoldDB" id="A0AA36GFW3"/>
<gene>
    <name evidence="1" type="ORF">CYNAS_LOCUS5047</name>
</gene>
<proteinExistence type="predicted"/>
<dbReference type="Proteomes" id="UP001176961">
    <property type="component" value="Unassembled WGS sequence"/>
</dbReference>
<keyword evidence="2" id="KW-1185">Reference proteome</keyword>